<dbReference type="Gene3D" id="2.30.29.210">
    <property type="entry name" value="FACT complex subunit Spt16p/Cdc68p"/>
    <property type="match status" value="1"/>
</dbReference>
<evidence type="ECO:0000256" key="12">
    <source>
        <dbReference type="SAM" id="MobiDB-lite"/>
    </source>
</evidence>
<dbReference type="SMART" id="SM01287">
    <property type="entry name" value="Rtt106"/>
    <property type="match status" value="1"/>
</dbReference>
<evidence type="ECO:0000313" key="16">
    <source>
        <dbReference type="EMBL" id="WVN85413.1"/>
    </source>
</evidence>
<dbReference type="InterPro" id="IPR013953">
    <property type="entry name" value="FACT_SPT16_M"/>
</dbReference>
<keyword evidence="2 11" id="KW-0158">Chromosome</keyword>
<dbReference type="EMBL" id="CP143784">
    <property type="protein sequence ID" value="WVN85413.1"/>
    <property type="molecule type" value="Genomic_DNA"/>
</dbReference>
<accession>A0AAJ8JN96</accession>
<comment type="subcellular location">
    <subcellularLocation>
        <location evidence="11">Nucleus</location>
    </subcellularLocation>
    <subcellularLocation>
        <location evidence="11">Chromosome</location>
    </subcellularLocation>
</comment>
<dbReference type="SMART" id="SM01286">
    <property type="entry name" value="SPT16"/>
    <property type="match status" value="1"/>
</dbReference>
<feature type="region of interest" description="Disordered" evidence="12">
    <location>
        <begin position="759"/>
        <end position="779"/>
    </location>
</feature>
<dbReference type="FunFam" id="3.40.350.10:FF:000006">
    <property type="entry name" value="FACT complex subunit SPT16"/>
    <property type="match status" value="1"/>
</dbReference>
<evidence type="ECO:0000256" key="8">
    <source>
        <dbReference type="ARBA" id="ARBA00023204"/>
    </source>
</evidence>
<dbReference type="InterPro" id="IPR011993">
    <property type="entry name" value="PH-like_dom_sf"/>
</dbReference>
<dbReference type="InterPro" id="IPR036005">
    <property type="entry name" value="Creatinase/aminopeptidase-like"/>
</dbReference>
<dbReference type="GO" id="GO:0035101">
    <property type="term" value="C:FACT complex"/>
    <property type="evidence" value="ECO:0007669"/>
    <property type="project" value="UniProtKB-UniRule"/>
</dbReference>
<dbReference type="Gene3D" id="3.40.350.10">
    <property type="entry name" value="Creatinase/prolidase N-terminal domain"/>
    <property type="match status" value="1"/>
</dbReference>
<dbReference type="GO" id="GO:0006281">
    <property type="term" value="P:DNA repair"/>
    <property type="evidence" value="ECO:0007669"/>
    <property type="project" value="UniProtKB-UniRule"/>
</dbReference>
<keyword evidence="5 11" id="KW-0805">Transcription regulation</keyword>
<evidence type="ECO:0000256" key="5">
    <source>
        <dbReference type="ARBA" id="ARBA00023015"/>
    </source>
</evidence>
<evidence type="ECO:0000256" key="1">
    <source>
        <dbReference type="ARBA" id="ARBA00010779"/>
    </source>
</evidence>
<evidence type="ECO:0000256" key="3">
    <source>
        <dbReference type="ARBA" id="ARBA00022705"/>
    </source>
</evidence>
<evidence type="ECO:0000259" key="13">
    <source>
        <dbReference type="SMART" id="SM01285"/>
    </source>
</evidence>
<dbReference type="PANTHER" id="PTHR13980:SF15">
    <property type="entry name" value="FACT COMPLEX SUBUNIT SPT16"/>
    <property type="match status" value="1"/>
</dbReference>
<feature type="compositionally biased region" description="Acidic residues" evidence="12">
    <location>
        <begin position="969"/>
        <end position="981"/>
    </location>
</feature>
<dbReference type="FunFam" id="3.90.230.10:FF:000005">
    <property type="entry name" value="FACT complex subunit spt16"/>
    <property type="match status" value="1"/>
</dbReference>
<dbReference type="GO" id="GO:0006260">
    <property type="term" value="P:DNA replication"/>
    <property type="evidence" value="ECO:0007669"/>
    <property type="project" value="UniProtKB-KW"/>
</dbReference>
<dbReference type="GO" id="GO:0006368">
    <property type="term" value="P:transcription elongation by RNA polymerase II"/>
    <property type="evidence" value="ECO:0007669"/>
    <property type="project" value="TreeGrafter"/>
</dbReference>
<dbReference type="FunFam" id="2.30.29.210:FF:000001">
    <property type="entry name" value="FACT complex subunit spt16"/>
    <property type="match status" value="1"/>
</dbReference>
<keyword evidence="17" id="KW-1185">Reference proteome</keyword>
<feature type="compositionally biased region" description="Basic and acidic residues" evidence="12">
    <location>
        <begin position="1001"/>
        <end position="1025"/>
    </location>
</feature>
<dbReference type="Pfam" id="PF08644">
    <property type="entry name" value="SPT16"/>
    <property type="match status" value="1"/>
</dbReference>
<dbReference type="InterPro" id="IPR013719">
    <property type="entry name" value="RTT106/SPT16-like_middle_dom"/>
</dbReference>
<evidence type="ECO:0000256" key="10">
    <source>
        <dbReference type="ARBA" id="ARBA00025370"/>
    </source>
</evidence>
<keyword evidence="7 11" id="KW-0804">Transcription</keyword>
<dbReference type="Proteomes" id="UP000094043">
    <property type="component" value="Chromosome 1"/>
</dbReference>
<dbReference type="InterPro" id="IPR000994">
    <property type="entry name" value="Pept_M24"/>
</dbReference>
<dbReference type="Pfam" id="PF00557">
    <property type="entry name" value="Peptidase_M24"/>
    <property type="match status" value="1"/>
</dbReference>
<dbReference type="AlphaFoldDB" id="A0AAJ8JN96"/>
<feature type="domain" description="Histone chaperone RTT106/FACT complex subunit SPT16-like middle" evidence="15">
    <location>
        <begin position="820"/>
        <end position="910"/>
    </location>
</feature>
<dbReference type="InterPro" id="IPR056595">
    <property type="entry name" value="Fact-SPT16_PH"/>
</dbReference>
<keyword evidence="9 11" id="KW-0539">Nucleus</keyword>
<keyword evidence="4 11" id="KW-0227">DNA damage</keyword>
<dbReference type="GO" id="GO:0010468">
    <property type="term" value="P:regulation of gene expression"/>
    <property type="evidence" value="ECO:0007669"/>
    <property type="project" value="UniProtKB-ARBA"/>
</dbReference>
<dbReference type="InterPro" id="IPR029149">
    <property type="entry name" value="Creatin/AminoP/Spt16_N"/>
</dbReference>
<dbReference type="GO" id="GO:0031491">
    <property type="term" value="F:nucleosome binding"/>
    <property type="evidence" value="ECO:0007669"/>
    <property type="project" value="TreeGrafter"/>
</dbReference>
<evidence type="ECO:0000313" key="17">
    <source>
        <dbReference type="Proteomes" id="UP000094043"/>
    </source>
</evidence>
<dbReference type="FunFam" id="2.30.29.30:FF:000017">
    <property type="entry name" value="FACT complex subunit SPT16"/>
    <property type="match status" value="1"/>
</dbReference>
<comment type="similarity">
    <text evidence="1 11">Belongs to the peptidase M24 family. SPT16 subfamily.</text>
</comment>
<reference evidence="16" key="2">
    <citation type="journal article" date="2022" name="Elife">
        <title>Obligate sexual reproduction of a homothallic fungus closely related to the Cryptococcus pathogenic species complex.</title>
        <authorList>
            <person name="Passer A.R."/>
            <person name="Clancey S.A."/>
            <person name="Shea T."/>
            <person name="David-Palma M."/>
            <person name="Averette A.F."/>
            <person name="Boekhout T."/>
            <person name="Porcel B.M."/>
            <person name="Nowrousian M."/>
            <person name="Cuomo C.A."/>
            <person name="Sun S."/>
            <person name="Heitman J."/>
            <person name="Coelho M.A."/>
        </authorList>
    </citation>
    <scope>NUCLEOTIDE SEQUENCE</scope>
    <source>
        <strain evidence="16">CBS 7841</strain>
    </source>
</reference>
<feature type="domain" description="FACT complex subunit SPT16 middle" evidence="14">
    <location>
        <begin position="545"/>
        <end position="695"/>
    </location>
</feature>
<dbReference type="Gene3D" id="3.90.230.10">
    <property type="entry name" value="Creatinase/methionine aminopeptidase superfamily"/>
    <property type="match status" value="1"/>
</dbReference>
<feature type="compositionally biased region" description="Acidic residues" evidence="12">
    <location>
        <begin position="991"/>
        <end position="1000"/>
    </location>
</feature>
<dbReference type="SUPFAM" id="SSF55920">
    <property type="entry name" value="Creatinase/aminopeptidase"/>
    <property type="match status" value="1"/>
</dbReference>
<evidence type="ECO:0000256" key="6">
    <source>
        <dbReference type="ARBA" id="ARBA00023054"/>
    </source>
</evidence>
<evidence type="ECO:0000256" key="9">
    <source>
        <dbReference type="ARBA" id="ARBA00023242"/>
    </source>
</evidence>
<evidence type="ECO:0000256" key="11">
    <source>
        <dbReference type="RuleBase" id="RU367052"/>
    </source>
</evidence>
<dbReference type="Gene3D" id="2.30.29.30">
    <property type="entry name" value="Pleckstrin-homology domain (PH domain)/Phosphotyrosine-binding domain (PTB)"/>
    <property type="match status" value="1"/>
</dbReference>
<proteinExistence type="inferred from homology"/>
<keyword evidence="6" id="KW-0175">Coiled coil</keyword>
<reference evidence="16" key="3">
    <citation type="submission" date="2024-01" db="EMBL/GenBank/DDBJ databases">
        <authorList>
            <person name="Coelho M.A."/>
            <person name="David-Palma M."/>
            <person name="Shea T."/>
            <person name="Sun S."/>
            <person name="Cuomo C.A."/>
            <person name="Heitman J."/>
        </authorList>
    </citation>
    <scope>NUCLEOTIDE SEQUENCE</scope>
    <source>
        <strain evidence="16">CBS 7841</strain>
    </source>
</reference>
<reference evidence="16" key="1">
    <citation type="submission" date="2016-06" db="EMBL/GenBank/DDBJ databases">
        <authorList>
            <person name="Cuomo C."/>
            <person name="Litvintseva A."/>
            <person name="Heitman J."/>
            <person name="Chen Y."/>
            <person name="Sun S."/>
            <person name="Springer D."/>
            <person name="Dromer F."/>
            <person name="Young S."/>
            <person name="Zeng Q."/>
            <person name="Chapman S."/>
            <person name="Gujja S."/>
            <person name="Saif S."/>
            <person name="Birren B."/>
        </authorList>
    </citation>
    <scope>NUCLEOTIDE SEQUENCE</scope>
    <source>
        <strain evidence="16">CBS 7841</strain>
    </source>
</reference>
<dbReference type="Gene3D" id="2.30.29.150">
    <property type="match status" value="1"/>
</dbReference>
<organism evidence="16 17">
    <name type="scientific">Cryptococcus depauperatus CBS 7841</name>
    <dbReference type="NCBI Taxonomy" id="1295531"/>
    <lineage>
        <taxon>Eukaryota</taxon>
        <taxon>Fungi</taxon>
        <taxon>Dikarya</taxon>
        <taxon>Basidiomycota</taxon>
        <taxon>Agaricomycotina</taxon>
        <taxon>Tremellomycetes</taxon>
        <taxon>Tremellales</taxon>
        <taxon>Cryptococcaceae</taxon>
        <taxon>Cryptococcus</taxon>
    </lineage>
</organism>
<dbReference type="Pfam" id="PF21091">
    <property type="entry name" value="SPT16_C"/>
    <property type="match status" value="1"/>
</dbReference>
<evidence type="ECO:0000259" key="15">
    <source>
        <dbReference type="SMART" id="SM01287"/>
    </source>
</evidence>
<keyword evidence="3 11" id="KW-0235">DNA replication</keyword>
<dbReference type="InterPro" id="IPR048969">
    <property type="entry name" value="FACT_SPT16_C"/>
</dbReference>
<dbReference type="Pfam" id="PF08512">
    <property type="entry name" value="Rttp106-like_middle"/>
    <property type="match status" value="1"/>
</dbReference>
<feature type="region of interest" description="Disordered" evidence="12">
    <location>
        <begin position="964"/>
        <end position="1033"/>
    </location>
</feature>
<dbReference type="PANTHER" id="PTHR13980">
    <property type="entry name" value="CDC68 RELATED"/>
    <property type="match status" value="1"/>
</dbReference>
<feature type="domain" description="FACT complex subunit SPT16 N-terminal lobe" evidence="13">
    <location>
        <begin position="6"/>
        <end position="166"/>
    </location>
</feature>
<protein>
    <recommendedName>
        <fullName evidence="11">FACT complex subunit</fullName>
    </recommendedName>
</protein>
<sequence>MSDIQLDSGTFSKRVTQIFNAWESSKGDCQILKDVDSIAILLGEANEDMAYNKTTALQLWLLGYEFPSTLIIFLKSTRKVVFLSSNSRAKILRQLESSQDVEVEIKTRSKDVSQAKEAMEEVVQMIENGKIGTLPKDKPEGKIVDEWNSAIESKSDLESVDVSIPISAVLAIRDGEDLKTVITSSKLTSTVMVNYFKSKMESIIDRGTKMTHDSLAQLIEEKIGNDEKEPDMKLWKKNPALGDIDFTACEYVFPPIIQSGGHYDLRVTATSDSDNLKPGVILANMGIRYKNYCTSMGRTFLINPSKKQETYYSILLETRKEALKQLKTGTIASEVYISVREFLESKNPTLAGGLLKNIGFATGLEYRDSTFLLGPKNGRELEENMVFILTIGVSDLPDPKKHGTYSLLLSDTVKIGQNGAAVLTEGCTKLNDIVTNLDNDTEEAKVATNDIKPNVKNSKPRTTSSSTRILPAKTRGAKREQVTQTTAEKIKTNQARLHAQLNVDGLKRFEANGGGKNGTQQKIVKRYESYRREEQLPRGVEDRRIYVDEQRQSVVLPINGYAVPYHISTIKNVTKNEESSHVILRINFQSPGQIAGKKEDMPFEDPEANFIRSISFRSQDQRHMLRIFEAITALKKAAVKREVERKELADVIEQEKLIEVKSRSPYTLKNIFPRPAPEGKKTDGNLEIHQNGVRFRPDGPAAKIDILFSNIKHLFFQPSEKELIVIIHIHLQAPILLGKKKTSDIQFYREVADMSFDETGGKKRRARYGDEDEIEQEQEDRKRRAELDKLFHDFARRIESASQAQQYELEVDVPFRELGFQGVPHKSIVSLLPTTNCLIHISEFPFTVITLSEVELVHLERVQFGLKNFDMVFILQDLKKPPIHVNSIPVAHLDNVKEWLDSCDVPISEGLVNLSWPAIMKTINDDPHAFYEEGGWSFLTGDGSDNESSESEDGSVFENSDIVATSNSSEDESGSEFDEDGSSVSGSAESLSDEGEDWDELERKAIKADERHRTERKGGSDDEGKKKKKSGKR</sequence>
<name>A0AAJ8JN96_9TREE</name>
<evidence type="ECO:0000256" key="4">
    <source>
        <dbReference type="ARBA" id="ARBA00022763"/>
    </source>
</evidence>
<evidence type="ECO:0000256" key="7">
    <source>
        <dbReference type="ARBA" id="ARBA00023163"/>
    </source>
</evidence>
<evidence type="ECO:0000256" key="2">
    <source>
        <dbReference type="ARBA" id="ARBA00022454"/>
    </source>
</evidence>
<comment type="subunit">
    <text evidence="11">Component of the FACT complex.</text>
</comment>
<dbReference type="Pfam" id="PF14826">
    <property type="entry name" value="FACT-Spt16_Nlob"/>
    <property type="match status" value="1"/>
</dbReference>
<dbReference type="KEGG" id="cdep:91084775"/>
<gene>
    <name evidence="16" type="ORF">L203_100559</name>
</gene>
<dbReference type="GeneID" id="91084775"/>
<keyword evidence="8 11" id="KW-0234">DNA repair</keyword>
<dbReference type="SMART" id="SM01285">
    <property type="entry name" value="FACT-Spt16_Nlob"/>
    <property type="match status" value="1"/>
</dbReference>
<dbReference type="InterPro" id="IPR040258">
    <property type="entry name" value="Spt16"/>
</dbReference>
<dbReference type="RefSeq" id="XP_066066114.1">
    <property type="nucleotide sequence ID" value="XM_066210017.1"/>
</dbReference>
<evidence type="ECO:0000259" key="14">
    <source>
        <dbReference type="SMART" id="SM01286"/>
    </source>
</evidence>
<comment type="function">
    <text evidence="10 11">Component of the FACT complex, a general chromatin factor that acts to reorganize nucleosomes. The FACT complex is involved in multiple processes that require DNA as a template such as mRNA elongation, DNA replication and DNA repair. During transcription elongation the FACT complex acts as a histone chaperone that both destabilizes and restores nucleosomal structure. It facilitates the passage of RNA polymerase II and transcription by promoting the dissociation of one histone H2A-H2B dimer from the nucleosome, then subsequently promotes the reestablishment of the nucleosome following the passage of RNA polymerase II.</text>
</comment>
<dbReference type="Pfam" id="PF24824">
    <property type="entry name" value="PH_SPT16"/>
    <property type="match status" value="1"/>
</dbReference>
<dbReference type="InterPro" id="IPR029148">
    <property type="entry name" value="FACT-SPT16_Nlobe"/>
</dbReference>